<dbReference type="OrthoDB" id="341482at2759"/>
<evidence type="ECO:0000256" key="8">
    <source>
        <dbReference type="SAM" id="Coils"/>
    </source>
</evidence>
<keyword evidence="2" id="KW-0813">Transport</keyword>
<keyword evidence="3" id="KW-0509">mRNA transport</keyword>
<dbReference type="GO" id="GO:0000055">
    <property type="term" value="P:ribosomal large subunit export from nucleus"/>
    <property type="evidence" value="ECO:0007669"/>
    <property type="project" value="InterPro"/>
</dbReference>
<evidence type="ECO:0000313" key="10">
    <source>
        <dbReference type="Proteomes" id="UP000559027"/>
    </source>
</evidence>
<evidence type="ECO:0000256" key="7">
    <source>
        <dbReference type="ARBA" id="ARBA00023242"/>
    </source>
</evidence>
<evidence type="ECO:0000256" key="4">
    <source>
        <dbReference type="ARBA" id="ARBA00022927"/>
    </source>
</evidence>
<evidence type="ECO:0000256" key="6">
    <source>
        <dbReference type="ARBA" id="ARBA00023132"/>
    </source>
</evidence>
<keyword evidence="10" id="KW-1185">Reference proteome</keyword>
<comment type="subcellular location">
    <subcellularLocation>
        <location evidence="1">Nucleus</location>
        <location evidence="1">Nuclear pore complex</location>
    </subcellularLocation>
</comment>
<dbReference type="AlphaFoldDB" id="A0A8H5LNL2"/>
<keyword evidence="7" id="KW-0539">Nucleus</keyword>
<keyword evidence="6" id="KW-0906">Nuclear pore complex</keyword>
<dbReference type="Pfam" id="PF10168">
    <property type="entry name" value="Nup88"/>
    <property type="match status" value="2"/>
</dbReference>
<evidence type="ECO:0000256" key="3">
    <source>
        <dbReference type="ARBA" id="ARBA00022816"/>
    </source>
</evidence>
<keyword evidence="5" id="KW-0811">Translocation</keyword>
<dbReference type="EMBL" id="JAACJO010000001">
    <property type="protein sequence ID" value="KAF5364235.1"/>
    <property type="molecule type" value="Genomic_DNA"/>
</dbReference>
<evidence type="ECO:0000256" key="1">
    <source>
        <dbReference type="ARBA" id="ARBA00004567"/>
    </source>
</evidence>
<dbReference type="GO" id="GO:0017056">
    <property type="term" value="F:structural constituent of nuclear pore"/>
    <property type="evidence" value="ECO:0007669"/>
    <property type="project" value="InterPro"/>
</dbReference>
<feature type="coiled-coil region" evidence="8">
    <location>
        <begin position="816"/>
        <end position="843"/>
    </location>
</feature>
<dbReference type="GO" id="GO:0005643">
    <property type="term" value="C:nuclear pore"/>
    <property type="evidence" value="ECO:0007669"/>
    <property type="project" value="UniProtKB-SubCell"/>
</dbReference>
<evidence type="ECO:0000256" key="2">
    <source>
        <dbReference type="ARBA" id="ARBA00022448"/>
    </source>
</evidence>
<dbReference type="GO" id="GO:0006606">
    <property type="term" value="P:protein import into nucleus"/>
    <property type="evidence" value="ECO:0007669"/>
    <property type="project" value="TreeGrafter"/>
</dbReference>
<proteinExistence type="predicted"/>
<evidence type="ECO:0000256" key="5">
    <source>
        <dbReference type="ARBA" id="ARBA00023010"/>
    </source>
</evidence>
<dbReference type="GO" id="GO:0006406">
    <property type="term" value="P:mRNA export from nucleus"/>
    <property type="evidence" value="ECO:0007669"/>
    <property type="project" value="TreeGrafter"/>
</dbReference>
<reference evidence="9 10" key="1">
    <citation type="journal article" date="2020" name="ISME J.">
        <title>Uncovering the hidden diversity of litter-decomposition mechanisms in mushroom-forming fungi.</title>
        <authorList>
            <person name="Floudas D."/>
            <person name="Bentzer J."/>
            <person name="Ahren D."/>
            <person name="Johansson T."/>
            <person name="Persson P."/>
            <person name="Tunlid A."/>
        </authorList>
    </citation>
    <scope>NUCLEOTIDE SEQUENCE [LARGE SCALE GENOMIC DNA]</scope>
    <source>
        <strain evidence="9 10">CBS 146.42</strain>
    </source>
</reference>
<organism evidence="9 10">
    <name type="scientific">Leucocoprinus leucothites</name>
    <dbReference type="NCBI Taxonomy" id="201217"/>
    <lineage>
        <taxon>Eukaryota</taxon>
        <taxon>Fungi</taxon>
        <taxon>Dikarya</taxon>
        <taxon>Basidiomycota</taxon>
        <taxon>Agaricomycotina</taxon>
        <taxon>Agaricomycetes</taxon>
        <taxon>Agaricomycetidae</taxon>
        <taxon>Agaricales</taxon>
        <taxon>Agaricineae</taxon>
        <taxon>Agaricaceae</taxon>
        <taxon>Leucocoprinus</taxon>
    </lineage>
</organism>
<gene>
    <name evidence="9" type="ORF">D9756_000534</name>
</gene>
<comment type="caution">
    <text evidence="9">The sequence shown here is derived from an EMBL/GenBank/DDBJ whole genome shotgun (WGS) entry which is preliminary data.</text>
</comment>
<evidence type="ECO:0000313" key="9">
    <source>
        <dbReference type="EMBL" id="KAF5364235.1"/>
    </source>
</evidence>
<dbReference type="Proteomes" id="UP000559027">
    <property type="component" value="Unassembled WGS sequence"/>
</dbReference>
<sequence length="848" mass="94043">MNSDNDWNQILKSHPIFSLPKSFKSPAAEVETPLELSTNTLPRFVKMDPLDDGPTPSGRRQTMVLKDADLIVAAGREVRMASLGDTKSTLNSRKSYKTLHTPNVQFEIHQMALNPSGKLLAVAGAFQMAVIVLPRPGFMRLVPETIDCKSVQIGQFYHASQNSAPIAKIDWHPWGEAASTLLVMTTDGKLREYDISVDTDEPQQVLSFVPERKSKSYLAEDESEREVVSFALGKGRADWGPLTVYALMKSGDIFAVCPYLPRNASVPSSYIHSLECFISAKQEFLAQGDSSSSQNLATIYDYQQRYVSALLRQLPPGTVFPAASRTVSMHPPTSIKPLPIRQGPFLLQPEPRFLEGSEGGDATDIAYLVFGADNDDDSEREGSPTEHLGIVTVAYQDGKVDLFLDVEKVEARWDVRGTSSRDLPMLAVYETIDLGLLDAVRSVGCLNLLQANHPVFLLDPIHDDTLYVYHAFGVHALQIGPVLQHLAIALRGEDDDATLERALQTPAETLVRPLVTTFSVERRSSNPIVGVTLPNDVYLSYSILILSSSMRISVFPLTLRSDSPHEVKSAATTLNLPAEEVPTEKSIWLTPAEGPSPPFVSLLALEPYHVPPILTDSGLPSMPKHALPGSTALKEIVLTPEVIRYLATASQHISSQIRDVNLAFHAAWRRVGLQQEELKGLIVAARAMNERTEALKAQRKAETQERVEQIQETQKELLTRLDRLLSALMKKASPELSEHETKWFEELKRMQAEVMGVGRYDSESLVVRTRQLDKEFARILPNLRALAEKEQQRKDKIAATNGSLGFSQAFGFGQRSNTERNQINDLEKEITELAERLNVTIGKPPRPE</sequence>
<dbReference type="GO" id="GO:0000056">
    <property type="term" value="P:ribosomal small subunit export from nucleus"/>
    <property type="evidence" value="ECO:0007669"/>
    <property type="project" value="InterPro"/>
</dbReference>
<dbReference type="InterPro" id="IPR019321">
    <property type="entry name" value="Nucleoporin_Nup88"/>
</dbReference>
<protein>
    <submittedName>
        <fullName evidence="9">Uncharacterized protein</fullName>
    </submittedName>
</protein>
<feature type="coiled-coil region" evidence="8">
    <location>
        <begin position="685"/>
        <end position="727"/>
    </location>
</feature>
<accession>A0A8H5LNL2</accession>
<keyword evidence="8" id="KW-0175">Coiled coil</keyword>
<keyword evidence="4" id="KW-0653">Protein transport</keyword>
<dbReference type="PANTHER" id="PTHR13257">
    <property type="entry name" value="NUCLEOPORIN NUP84-RELATED"/>
    <property type="match status" value="1"/>
</dbReference>
<name>A0A8H5LNL2_9AGAR</name>
<dbReference type="InterPro" id="IPR037700">
    <property type="entry name" value="NUP88/NUP82"/>
</dbReference>
<dbReference type="PANTHER" id="PTHR13257:SF0">
    <property type="entry name" value="NUCLEAR PORE COMPLEX PROTEIN NUP88"/>
    <property type="match status" value="1"/>
</dbReference>